<dbReference type="NCBIfam" id="TIGR00416">
    <property type="entry name" value="sms"/>
    <property type="match status" value="1"/>
</dbReference>
<evidence type="ECO:0000256" key="10">
    <source>
        <dbReference type="ARBA" id="ARBA00023204"/>
    </source>
</evidence>
<evidence type="ECO:0000256" key="3">
    <source>
        <dbReference type="ARBA" id="ARBA00022763"/>
    </source>
</evidence>
<keyword evidence="8 11" id="KW-0346">Stress response</keyword>
<evidence type="ECO:0000256" key="8">
    <source>
        <dbReference type="ARBA" id="ARBA00023016"/>
    </source>
</evidence>
<dbReference type="SUPFAM" id="SSF52540">
    <property type="entry name" value="P-loop containing nucleoside triphosphate hydrolases"/>
    <property type="match status" value="1"/>
</dbReference>
<keyword evidence="6 13" id="KW-0862">Zinc</keyword>
<evidence type="ECO:0000256" key="6">
    <source>
        <dbReference type="ARBA" id="ARBA00022833"/>
    </source>
</evidence>
<keyword evidence="2 11" id="KW-0547">Nucleotide-binding</keyword>
<evidence type="ECO:0000256" key="1">
    <source>
        <dbReference type="ARBA" id="ARBA00022723"/>
    </source>
</evidence>
<dbReference type="GO" id="GO:0005524">
    <property type="term" value="F:ATP binding"/>
    <property type="evidence" value="ECO:0007669"/>
    <property type="project" value="UniProtKB-UniRule"/>
</dbReference>
<dbReference type="HAMAP" id="MF_01498">
    <property type="entry name" value="RadA_bact"/>
    <property type="match status" value="1"/>
</dbReference>
<feature type="domain" description="RecA family profile 1" evidence="14">
    <location>
        <begin position="85"/>
        <end position="235"/>
    </location>
</feature>
<dbReference type="AlphaFoldDB" id="A0A0K2VXI2"/>
<dbReference type="SUPFAM" id="SSF54211">
    <property type="entry name" value="Ribosomal protein S5 domain 2-like"/>
    <property type="match status" value="1"/>
</dbReference>
<evidence type="ECO:0000256" key="7">
    <source>
        <dbReference type="ARBA" id="ARBA00022840"/>
    </source>
</evidence>
<comment type="domain">
    <text evidence="11">The middle region has homology to RecA with ATPase motifs including the RadA KNRFG motif, while the C-terminus is homologous to Lon protease.</text>
</comment>
<accession>A0A0K2VXI2</accession>
<keyword evidence="10 11" id="KW-0234">DNA repair</keyword>
<keyword evidence="3 11" id="KW-0227">DNA damage</keyword>
<sequence length="483" mass="50159">MGGNASLRKFASGAALMAKPRVQFICQNCGSVHQRWAGKCDACGEWNTLVEEGTAGGIGSGPANTRNARKGRAVVLTSLAGDIEDAPRIVSGIGELDRATGGGFVRGSALLVGGDPGIGKSTLLTQAAAALASKGHRIVYVSGEEAVAQIRLRAQRLGVASTPVELAAETNVEDILATIADGKRPDLVILDSIQTLWTDLADSAPGTVTQVRAAAQAMIRYAKSTGAAIVLVGHVTKEGQIAGPRVVEHMVDGVLYFEGEGNHHFRILRTVKNRFGPTDEIGVFEMSDKGLREVSNPSELFLGERHAKSPGAAVFAGMEGTRPVLVEIQALVAPSSLGTPRRAVVGWDGARLSMVLAVLEAHCGVRFGQHDVYLNVAGGYRISEPAADLAVAAALVSSLTGLALPADCVYFGEISLSGAVRPVAHAQQRLKEAEKLGFGSAVLPLGSEEVAGGIGAGAFQPTELADLVARIAGSRRGRADDEE</sequence>
<evidence type="ECO:0000256" key="2">
    <source>
        <dbReference type="ARBA" id="ARBA00022741"/>
    </source>
</evidence>
<dbReference type="InterPro" id="IPR027417">
    <property type="entry name" value="P-loop_NTPase"/>
</dbReference>
<evidence type="ECO:0000256" key="12">
    <source>
        <dbReference type="NCBIfam" id="TIGR00416"/>
    </source>
</evidence>
<gene>
    <name evidence="11 15" type="primary">radA</name>
    <name evidence="15" type="ORF">MPL1032_20391</name>
</gene>
<dbReference type="Proteomes" id="UP000182888">
    <property type="component" value="Unassembled WGS sequence"/>
</dbReference>
<evidence type="ECO:0000256" key="4">
    <source>
        <dbReference type="ARBA" id="ARBA00022771"/>
    </source>
</evidence>
<feature type="binding site" evidence="11">
    <location>
        <begin position="114"/>
        <end position="121"/>
    </location>
    <ligand>
        <name>ATP</name>
        <dbReference type="ChEBI" id="CHEBI:30616"/>
    </ligand>
</feature>
<keyword evidence="9 11" id="KW-0238">DNA-binding</keyword>
<dbReference type="GO" id="GO:0000725">
    <property type="term" value="P:recombinational repair"/>
    <property type="evidence" value="ECO:0007669"/>
    <property type="project" value="UniProtKB-UniRule"/>
</dbReference>
<comment type="function">
    <text evidence="11">Plays a role in repairing double-strand DNA breaks, probably involving stabilizing or processing branched DNA or blocked replication forks.</text>
</comment>
<organism evidence="15 16">
    <name type="scientific">Mesorhizobium plurifarium</name>
    <dbReference type="NCBI Taxonomy" id="69974"/>
    <lineage>
        <taxon>Bacteria</taxon>
        <taxon>Pseudomonadati</taxon>
        <taxon>Pseudomonadota</taxon>
        <taxon>Alphaproteobacteria</taxon>
        <taxon>Hyphomicrobiales</taxon>
        <taxon>Phyllobacteriaceae</taxon>
        <taxon>Mesorhizobium</taxon>
    </lineage>
</organism>
<dbReference type="InterPro" id="IPR004504">
    <property type="entry name" value="DNA_repair_RadA"/>
</dbReference>
<dbReference type="InterPro" id="IPR014721">
    <property type="entry name" value="Ribsml_uS5_D2-typ_fold_subgr"/>
</dbReference>
<dbReference type="InterPro" id="IPR020588">
    <property type="entry name" value="RecA_ATP-bd"/>
</dbReference>
<evidence type="ECO:0000259" key="14">
    <source>
        <dbReference type="PROSITE" id="PS50162"/>
    </source>
</evidence>
<dbReference type="CDD" id="cd01121">
    <property type="entry name" value="RadA_SMS_N"/>
    <property type="match status" value="1"/>
</dbReference>
<dbReference type="GO" id="GO:0016787">
    <property type="term" value="F:hydrolase activity"/>
    <property type="evidence" value="ECO:0007669"/>
    <property type="project" value="UniProtKB-KW"/>
</dbReference>
<dbReference type="PROSITE" id="PS50162">
    <property type="entry name" value="RECA_2"/>
    <property type="match status" value="1"/>
</dbReference>
<keyword evidence="5" id="KW-0378">Hydrolase</keyword>
<dbReference type="EMBL" id="CCND01000012">
    <property type="protein sequence ID" value="CDX56089.1"/>
    <property type="molecule type" value="Genomic_DNA"/>
</dbReference>
<evidence type="ECO:0000256" key="9">
    <source>
        <dbReference type="ARBA" id="ARBA00023125"/>
    </source>
</evidence>
<evidence type="ECO:0000313" key="15">
    <source>
        <dbReference type="EMBL" id="CDX56089.1"/>
    </source>
</evidence>
<dbReference type="GO" id="GO:0005829">
    <property type="term" value="C:cytosol"/>
    <property type="evidence" value="ECO:0007669"/>
    <property type="project" value="TreeGrafter"/>
</dbReference>
<evidence type="ECO:0000256" key="5">
    <source>
        <dbReference type="ARBA" id="ARBA00022801"/>
    </source>
</evidence>
<dbReference type="Gene3D" id="3.40.50.300">
    <property type="entry name" value="P-loop containing nucleotide triphosphate hydrolases"/>
    <property type="match status" value="1"/>
</dbReference>
<dbReference type="Pfam" id="PF18073">
    <property type="entry name" value="Zn_ribbon_LapB"/>
    <property type="match status" value="1"/>
</dbReference>
<dbReference type="InterPro" id="IPR041166">
    <property type="entry name" value="Rubredoxin_2"/>
</dbReference>
<comment type="function">
    <text evidence="13">DNA-dependent ATPase involved in processing of recombination intermediates, plays a role in repairing DNA breaks. Stimulates the branch migration of RecA-mediated strand transfer reactions, allowing the 3' invading strand to extend heteroduplex DNA faster. Binds ssDNA in the presence of ADP but not other nucleotides, has ATPase activity that is stimulated by ssDNA and various branched DNA structures, but inhibited by SSB. Does not have RecA's homology-searching function.</text>
</comment>
<dbReference type="SMART" id="SM00382">
    <property type="entry name" value="AAA"/>
    <property type="match status" value="1"/>
</dbReference>
<comment type="similarity">
    <text evidence="11 13">Belongs to the RecA family. RadA subfamily.</text>
</comment>
<dbReference type="InterPro" id="IPR020568">
    <property type="entry name" value="Ribosomal_Su5_D2-typ_SF"/>
</dbReference>
<dbReference type="Pfam" id="PF13481">
    <property type="entry name" value="AAA_25"/>
    <property type="match status" value="1"/>
</dbReference>
<dbReference type="PANTHER" id="PTHR32472">
    <property type="entry name" value="DNA REPAIR PROTEIN RADA"/>
    <property type="match status" value="1"/>
</dbReference>
<feature type="short sequence motif" description="RadA KNRFG motif" evidence="11">
    <location>
        <begin position="272"/>
        <end position="276"/>
    </location>
</feature>
<dbReference type="GO" id="GO:0003684">
    <property type="term" value="F:damaged DNA binding"/>
    <property type="evidence" value="ECO:0007669"/>
    <property type="project" value="InterPro"/>
</dbReference>
<evidence type="ECO:0000256" key="13">
    <source>
        <dbReference type="RuleBase" id="RU003555"/>
    </source>
</evidence>
<dbReference type="Pfam" id="PF13541">
    <property type="entry name" value="ChlI"/>
    <property type="match status" value="1"/>
</dbReference>
<keyword evidence="7 11" id="KW-0067">ATP-binding</keyword>
<name>A0A0K2VXI2_MESPL</name>
<dbReference type="InterPro" id="IPR003593">
    <property type="entry name" value="AAA+_ATPase"/>
</dbReference>
<dbReference type="GO" id="GO:0008270">
    <property type="term" value="F:zinc ion binding"/>
    <property type="evidence" value="ECO:0007669"/>
    <property type="project" value="UniProtKB-KW"/>
</dbReference>
<evidence type="ECO:0000256" key="11">
    <source>
        <dbReference type="HAMAP-Rule" id="MF_01498"/>
    </source>
</evidence>
<dbReference type="PANTHER" id="PTHR32472:SF10">
    <property type="entry name" value="DNA REPAIR PROTEIN RADA-LIKE PROTEIN"/>
    <property type="match status" value="1"/>
</dbReference>
<reference evidence="16" key="1">
    <citation type="submission" date="2014-08" db="EMBL/GenBank/DDBJ databases">
        <authorList>
            <person name="Edwards T."/>
        </authorList>
    </citation>
    <scope>NUCLEOTIDE SEQUENCE [LARGE SCALE GENOMIC DNA]</scope>
</reference>
<keyword evidence="1 11" id="KW-0479">Metal-binding</keyword>
<protein>
    <recommendedName>
        <fullName evidence="11 12">DNA repair protein RadA</fullName>
    </recommendedName>
</protein>
<dbReference type="PRINTS" id="PR01874">
    <property type="entry name" value="DNAREPAIRADA"/>
</dbReference>
<feature type="region of interest" description="Lon-protease-like" evidence="11">
    <location>
        <begin position="371"/>
        <end position="483"/>
    </location>
</feature>
<dbReference type="GO" id="GO:0140664">
    <property type="term" value="F:ATP-dependent DNA damage sensor activity"/>
    <property type="evidence" value="ECO:0007669"/>
    <property type="project" value="InterPro"/>
</dbReference>
<proteinExistence type="inferred from homology"/>
<dbReference type="Gene3D" id="3.30.230.10">
    <property type="match status" value="1"/>
</dbReference>
<dbReference type="FunFam" id="3.40.50.300:FF:000050">
    <property type="entry name" value="DNA repair protein RadA"/>
    <property type="match status" value="1"/>
</dbReference>
<keyword evidence="4 13" id="KW-0863">Zinc-finger</keyword>
<evidence type="ECO:0000313" key="16">
    <source>
        <dbReference type="Proteomes" id="UP000182888"/>
    </source>
</evidence>